<feature type="transmembrane region" description="Helical" evidence="1">
    <location>
        <begin position="149"/>
        <end position="170"/>
    </location>
</feature>
<dbReference type="STRING" id="996166.SAMN05192554_105176"/>
<feature type="transmembrane region" description="Helical" evidence="1">
    <location>
        <begin position="35"/>
        <end position="54"/>
    </location>
</feature>
<accession>A0A1G9V3Y9</accession>
<keyword evidence="1" id="KW-1133">Transmembrane helix</keyword>
<dbReference type="EMBL" id="FNIA01000005">
    <property type="protein sequence ID" value="SDM66820.1"/>
    <property type="molecule type" value="Genomic_DNA"/>
</dbReference>
<sequence>MPDRLARLEGVVAGIGGRLSRTARSLGLLVGQRDALAVSVLLAAAYLAVYLVALGDLAIRTGLPVEVVTVVADPVSRMLERTGPFAWEPVALVDLGVARWLVSPLNVAVGGVLAGLVGANVGLTYLAWRYPQACGVERTRGTGSSALAAIPALLSGTACCGPTVLIAVGVSASGTLLTVFEWLLPLGVLLLLASLVYTGGGLQPGTGRGGGTGT</sequence>
<feature type="transmembrane region" description="Helical" evidence="1">
    <location>
        <begin position="108"/>
        <end position="128"/>
    </location>
</feature>
<keyword evidence="3" id="KW-1185">Reference proteome</keyword>
<organism evidence="2 3">
    <name type="scientific">Haloarchaeobius iranensis</name>
    <dbReference type="NCBI Taxonomy" id="996166"/>
    <lineage>
        <taxon>Archaea</taxon>
        <taxon>Methanobacteriati</taxon>
        <taxon>Methanobacteriota</taxon>
        <taxon>Stenosarchaea group</taxon>
        <taxon>Halobacteria</taxon>
        <taxon>Halobacteriales</taxon>
        <taxon>Halorubellaceae</taxon>
        <taxon>Haloarchaeobius</taxon>
    </lineage>
</organism>
<keyword evidence="1" id="KW-0472">Membrane</keyword>
<proteinExistence type="predicted"/>
<dbReference type="Proteomes" id="UP000199370">
    <property type="component" value="Unassembled WGS sequence"/>
</dbReference>
<evidence type="ECO:0000313" key="2">
    <source>
        <dbReference type="EMBL" id="SDM66820.1"/>
    </source>
</evidence>
<keyword evidence="1" id="KW-0812">Transmembrane</keyword>
<protein>
    <submittedName>
        <fullName evidence="2">Uncharacterized protein</fullName>
    </submittedName>
</protein>
<dbReference type="RefSeq" id="WP_089732175.1">
    <property type="nucleotide sequence ID" value="NZ_FNIA01000005.1"/>
</dbReference>
<name>A0A1G9V3Y9_9EURY</name>
<dbReference type="OrthoDB" id="203146at2157"/>
<evidence type="ECO:0000313" key="3">
    <source>
        <dbReference type="Proteomes" id="UP000199370"/>
    </source>
</evidence>
<dbReference type="AlphaFoldDB" id="A0A1G9V3Y9"/>
<reference evidence="2 3" key="1">
    <citation type="submission" date="2016-10" db="EMBL/GenBank/DDBJ databases">
        <authorList>
            <person name="de Groot N.N."/>
        </authorList>
    </citation>
    <scope>NUCLEOTIDE SEQUENCE [LARGE SCALE GENOMIC DNA]</scope>
    <source>
        <strain evidence="3">EB21,IBRC-M 10013,KCTC 4048</strain>
    </source>
</reference>
<gene>
    <name evidence="2" type="ORF">SAMN05192554_105176</name>
</gene>
<feature type="transmembrane region" description="Helical" evidence="1">
    <location>
        <begin position="182"/>
        <end position="200"/>
    </location>
</feature>
<evidence type="ECO:0000256" key="1">
    <source>
        <dbReference type="SAM" id="Phobius"/>
    </source>
</evidence>